<evidence type="ECO:0000256" key="3">
    <source>
        <dbReference type="ARBA" id="ARBA00022895"/>
    </source>
</evidence>
<gene>
    <name evidence="7" type="ORF">Q9L58_000833</name>
</gene>
<evidence type="ECO:0000259" key="6">
    <source>
        <dbReference type="SMART" id="SM00976"/>
    </source>
</evidence>
<evidence type="ECO:0000256" key="5">
    <source>
        <dbReference type="SAM" id="MobiDB-lite"/>
    </source>
</evidence>
<proteinExistence type="predicted"/>
<dbReference type="Proteomes" id="UP001447188">
    <property type="component" value="Unassembled WGS sequence"/>
</dbReference>
<name>A0ABR3GVR4_9PEZI</name>
<dbReference type="InterPro" id="IPR011564">
    <property type="entry name" value="Telomer_end-bd_POT1/Cdc13"/>
</dbReference>
<dbReference type="Gene3D" id="2.40.50.140">
    <property type="entry name" value="Nucleic acid-binding proteins"/>
    <property type="match status" value="1"/>
</dbReference>
<feature type="compositionally biased region" description="Polar residues" evidence="5">
    <location>
        <begin position="683"/>
        <end position="700"/>
    </location>
</feature>
<feature type="region of interest" description="Disordered" evidence="5">
    <location>
        <begin position="137"/>
        <end position="172"/>
    </location>
</feature>
<dbReference type="PANTHER" id="PTHR14513:SF0">
    <property type="entry name" value="PROTECTION OF TELOMERES PROTEIN 1"/>
    <property type="match status" value="1"/>
</dbReference>
<feature type="compositionally biased region" description="Basic and acidic residues" evidence="5">
    <location>
        <begin position="482"/>
        <end position="506"/>
    </location>
</feature>
<keyword evidence="2" id="KW-0158">Chromosome</keyword>
<protein>
    <recommendedName>
        <fullName evidence="6">Telomeric single stranded DNA binding POT1/Cdc13 domain-containing protein</fullName>
    </recommendedName>
</protein>
<dbReference type="SUPFAM" id="SSF50249">
    <property type="entry name" value="Nucleic acid-binding proteins"/>
    <property type="match status" value="1"/>
</dbReference>
<dbReference type="InterPro" id="IPR028389">
    <property type="entry name" value="POT1"/>
</dbReference>
<dbReference type="SMART" id="SM00976">
    <property type="entry name" value="Telo_bind"/>
    <property type="match status" value="1"/>
</dbReference>
<organism evidence="7 8">
    <name type="scientific">Discina gigas</name>
    <dbReference type="NCBI Taxonomy" id="1032678"/>
    <lineage>
        <taxon>Eukaryota</taxon>
        <taxon>Fungi</taxon>
        <taxon>Dikarya</taxon>
        <taxon>Ascomycota</taxon>
        <taxon>Pezizomycotina</taxon>
        <taxon>Pezizomycetes</taxon>
        <taxon>Pezizales</taxon>
        <taxon>Discinaceae</taxon>
        <taxon>Discina</taxon>
    </lineage>
</organism>
<evidence type="ECO:0000256" key="2">
    <source>
        <dbReference type="ARBA" id="ARBA00022454"/>
    </source>
</evidence>
<sequence>MTSSWPSRELRLAELDPAVIAETSAYLSAVVTLKWPFSPSSSSLSIVASEEDFRLRLDRGQLRVNFNGPCASAVEARGLQIGDKVVISLEGASYEELANATSRDVLWALTFTSRLVMKIKTTSSDWSVLDIDSPAIAELPTSPEPEAVDGEELHARPHPTTPPAAGPFSFSQSDNEWATPGLFKRRVTWGPEESSSAFAIGDQGIFDEVDEYDQEHRKKRLRFSSSYRLLDGDESAETAQEEEGEGIATVDGSITPGRGRPEAMVENQEGVGPGEDSLEEVFTEQASPDTLANLPDSMTLDLPEISRPFDHPFHIPMPPPPIPVLFSGIAPDSPSLKPVPSEQLPIVSPFLNRGLTGADYISAVTDSPSRTQDTEAVVNTGVSPAVATQEVEVEMQYDTAPTHQEAPLRGLDGTIDSDDDFEKEFAAGPEVFVVPAEEEDVWATTTTTTATTRPIVPPIVTSIAGPTISQLLAAQRLPSPSEDDRPASYDSDKDSLFDDSETETRHRLSRRALGHSPLRTTESTTPRRSVPYTKPSRLNLETPSMASPGPISAGLAEAVPGPPRTPFLYLPTPSPIVEKRAMVFPASAPPRFGAVSYGGPVAGGKANSPIRRSPADSSPIRRRSSFWGASKDSASNDLSAYFGRPSGGPPSNDLSAYFGRPKRVTDIAPQADVSPVDKDDNDTGASNTEEELSSFSTPNAGTDAEEEDDDDVEKALEKELGGGFKSGVTTNLSDFPALSSLAWGAVVDIIGVVSLVRPTKRAKTGQKDWYMSMRVVDSSLFAGITATILRPYKEALPAVEVGDVALLRCFKISSHKHNFVATSTTNSAWAVWKENGRGRPVNISGPPVEYGDQEERYVEDIGAWYAELETDTRVEMERDRGEEDPIEG</sequence>
<dbReference type="Pfam" id="PF02765">
    <property type="entry name" value="POT1"/>
    <property type="match status" value="1"/>
</dbReference>
<feature type="domain" description="Telomeric single stranded DNA binding POT1/Cdc13" evidence="6">
    <location>
        <begin position="735"/>
        <end position="866"/>
    </location>
</feature>
<dbReference type="CDD" id="cd04497">
    <property type="entry name" value="hPOT1_OB1_like"/>
    <property type="match status" value="1"/>
</dbReference>
<comment type="subcellular location">
    <subcellularLocation>
        <location evidence="1">Chromosome</location>
        <location evidence="1">Telomere</location>
    </subcellularLocation>
</comment>
<evidence type="ECO:0000256" key="1">
    <source>
        <dbReference type="ARBA" id="ARBA00004574"/>
    </source>
</evidence>
<reference evidence="7 8" key="1">
    <citation type="submission" date="2024-02" db="EMBL/GenBank/DDBJ databases">
        <title>Discinaceae phylogenomics.</title>
        <authorList>
            <person name="Dirks A.C."/>
            <person name="James T.Y."/>
        </authorList>
    </citation>
    <scope>NUCLEOTIDE SEQUENCE [LARGE SCALE GENOMIC DNA]</scope>
    <source>
        <strain evidence="7 8">ACD0624</strain>
    </source>
</reference>
<feature type="region of interest" description="Disordered" evidence="5">
    <location>
        <begin position="601"/>
        <end position="712"/>
    </location>
</feature>
<dbReference type="EMBL" id="JBBBZM010000006">
    <property type="protein sequence ID" value="KAL0640005.1"/>
    <property type="molecule type" value="Genomic_DNA"/>
</dbReference>
<comment type="caution">
    <text evidence="7">The sequence shown here is derived from an EMBL/GenBank/DDBJ whole genome shotgun (WGS) entry which is preliminary data.</text>
</comment>
<feature type="region of interest" description="Disordered" evidence="5">
    <location>
        <begin position="475"/>
        <end position="543"/>
    </location>
</feature>
<dbReference type="InterPro" id="IPR012340">
    <property type="entry name" value="NA-bd_OB-fold"/>
</dbReference>
<dbReference type="PANTHER" id="PTHR14513">
    <property type="entry name" value="PROTECTION OF TELOMERES 1"/>
    <property type="match status" value="1"/>
</dbReference>
<keyword evidence="8" id="KW-1185">Reference proteome</keyword>
<accession>A0ABR3GVR4</accession>
<feature type="compositionally biased region" description="Acidic residues" evidence="5">
    <location>
        <begin position="232"/>
        <end position="245"/>
    </location>
</feature>
<feature type="compositionally biased region" description="Polar residues" evidence="5">
    <location>
        <begin position="518"/>
        <end position="527"/>
    </location>
</feature>
<feature type="compositionally biased region" description="Acidic residues" evidence="5">
    <location>
        <begin position="703"/>
        <end position="712"/>
    </location>
</feature>
<evidence type="ECO:0000313" key="7">
    <source>
        <dbReference type="EMBL" id="KAL0640005.1"/>
    </source>
</evidence>
<feature type="region of interest" description="Disordered" evidence="5">
    <location>
        <begin position="231"/>
        <end position="260"/>
    </location>
</feature>
<evidence type="ECO:0000256" key="4">
    <source>
        <dbReference type="ARBA" id="ARBA00023125"/>
    </source>
</evidence>
<keyword evidence="4" id="KW-0238">DNA-binding</keyword>
<keyword evidence="3" id="KW-0779">Telomere</keyword>
<evidence type="ECO:0000313" key="8">
    <source>
        <dbReference type="Proteomes" id="UP001447188"/>
    </source>
</evidence>